<protein>
    <recommendedName>
        <fullName evidence="4">DUF883 family protein</fullName>
    </recommendedName>
</protein>
<feature type="transmembrane region" description="Helical" evidence="1">
    <location>
        <begin position="112"/>
        <end position="132"/>
    </location>
</feature>
<name>A0ABS7PJD0_9SPHN</name>
<keyword evidence="3" id="KW-1185">Reference proteome</keyword>
<keyword evidence="1" id="KW-0472">Membrane</keyword>
<sequence>MDNAFEASRSIQPAMPDFGAVSEPVRPERSTVAQFAVEAVDRRIGRVSSGLTGLADSLDDIVRRTDPPFAEPFAGYAASATDGLRKLARHAGDRNADELIGGIGRTVGRHPLLTAGVGAALGAAVGIAVVALGRSGVGAGPATA</sequence>
<keyword evidence="1" id="KW-1133">Transmembrane helix</keyword>
<keyword evidence="1" id="KW-0812">Transmembrane</keyword>
<accession>A0ABS7PJD0</accession>
<dbReference type="RefSeq" id="WP_222987965.1">
    <property type="nucleotide sequence ID" value="NZ_JAINVV010000001.1"/>
</dbReference>
<comment type="caution">
    <text evidence="2">The sequence shown here is derived from an EMBL/GenBank/DDBJ whole genome shotgun (WGS) entry which is preliminary data.</text>
</comment>
<dbReference type="EMBL" id="JAINVV010000001">
    <property type="protein sequence ID" value="MBY8820860.1"/>
    <property type="molecule type" value="Genomic_DNA"/>
</dbReference>
<organism evidence="2 3">
    <name type="scientific">Sphingomonas colocasiae</name>
    <dbReference type="NCBI Taxonomy" id="1848973"/>
    <lineage>
        <taxon>Bacteria</taxon>
        <taxon>Pseudomonadati</taxon>
        <taxon>Pseudomonadota</taxon>
        <taxon>Alphaproteobacteria</taxon>
        <taxon>Sphingomonadales</taxon>
        <taxon>Sphingomonadaceae</taxon>
        <taxon>Sphingomonas</taxon>
    </lineage>
</organism>
<evidence type="ECO:0008006" key="4">
    <source>
        <dbReference type="Google" id="ProtNLM"/>
    </source>
</evidence>
<proteinExistence type="predicted"/>
<dbReference type="Proteomes" id="UP000706039">
    <property type="component" value="Unassembled WGS sequence"/>
</dbReference>
<evidence type="ECO:0000256" key="1">
    <source>
        <dbReference type="SAM" id="Phobius"/>
    </source>
</evidence>
<evidence type="ECO:0000313" key="2">
    <source>
        <dbReference type="EMBL" id="MBY8820860.1"/>
    </source>
</evidence>
<reference evidence="2 3" key="1">
    <citation type="submission" date="2021-08" db="EMBL/GenBank/DDBJ databases">
        <authorList>
            <person name="Tuo L."/>
        </authorList>
    </citation>
    <scope>NUCLEOTIDE SEQUENCE [LARGE SCALE GENOMIC DNA]</scope>
    <source>
        <strain evidence="2 3">JCM 31229</strain>
    </source>
</reference>
<evidence type="ECO:0000313" key="3">
    <source>
        <dbReference type="Proteomes" id="UP000706039"/>
    </source>
</evidence>
<gene>
    <name evidence="2" type="ORF">K7G82_01070</name>
</gene>